<keyword evidence="1" id="KW-0862">Zinc</keyword>
<dbReference type="GO" id="GO:0008270">
    <property type="term" value="F:zinc ion binding"/>
    <property type="evidence" value="ECO:0007669"/>
    <property type="project" value="UniProtKB-KW"/>
</dbReference>
<evidence type="ECO:0000259" key="3">
    <source>
        <dbReference type="PROSITE" id="PS50157"/>
    </source>
</evidence>
<evidence type="ECO:0000256" key="2">
    <source>
        <dbReference type="SAM" id="MobiDB-lite"/>
    </source>
</evidence>
<dbReference type="Pfam" id="PF00078">
    <property type="entry name" value="RVT_1"/>
    <property type="match status" value="2"/>
</dbReference>
<dbReference type="InterPro" id="IPR043502">
    <property type="entry name" value="DNA/RNA_pol_sf"/>
</dbReference>
<dbReference type="Proteomes" id="UP000887013">
    <property type="component" value="Unassembled WGS sequence"/>
</dbReference>
<dbReference type="CDD" id="cd01650">
    <property type="entry name" value="RT_nLTR_like"/>
    <property type="match status" value="1"/>
</dbReference>
<feature type="domain" description="C2H2-type" evidence="3">
    <location>
        <begin position="51"/>
        <end position="74"/>
    </location>
</feature>
<evidence type="ECO:0000313" key="5">
    <source>
        <dbReference type="Proteomes" id="UP000887013"/>
    </source>
</evidence>
<comment type="caution">
    <text evidence="4">The sequence shown here is derived from an EMBL/GenBank/DDBJ whole genome shotgun (WGS) entry which is preliminary data.</text>
</comment>
<proteinExistence type="predicted"/>
<keyword evidence="5" id="KW-1185">Reference proteome</keyword>
<dbReference type="PANTHER" id="PTHR19446">
    <property type="entry name" value="REVERSE TRANSCRIPTASES"/>
    <property type="match status" value="1"/>
</dbReference>
<gene>
    <name evidence="4" type="primary">pol_2507</name>
    <name evidence="4" type="ORF">NPIL_11541</name>
</gene>
<sequence>SDPPKKSANNCNRKSIIPPSTAYHRKILSLGELEKNPPTCSYLPKLPPYKFFCRHCQEYFPSDQSLTDHIKTNHNILLNISDQKFHSQIIPVLDSFSATTSNTFTKSTLVNKSQNIVVPQVEDHTDLVSPIKAFLENLYIPDPENLQNNPIKKGCLLPNITKTISNNSSSDSSPSADDIKVSAEIHNKPLSQPSPPRQCNLCDFVARKKAGLRLHFYKEHRFQIIPPPAHLVDDSDKIDVLPSQEDPPPVIGILNKSKKVSFNILADTPTFTTTPSDSPLPPDVLPPAHGFSDVDIDFQTPPPRRQTHIDPKIPVPPAKFVAFENSVLKFSFPLQKKLSCPVPNCSASFGTKLWYLTNSSIKKHLNVFHKSKPSKVEYFCTICNSTIKKLPSKHNCLINNLILPSDPVDDEVWVCDLCPDFSATSATAKRNHLASHNRQKILEDKTPLIVPPSASKTKKNRKKRIQVLSDGHPGDTPLARPQRNSNDPPPAEEEEHLPLQEKLDLEHPSLLVSFVEPLDALLDVDEIDNVLPTFENIVSDIVSVIQEHFHLSRPSASIQSKNKTSSKAFDPQDAQRVQKLYHWNRKRCIRNIQNPVSSRCSISKSNLVSHFSNVRSPPVVPIDFPSVTPPDLPPVVDFLSPEMVFSCLQGCENSAPGPDLISYKHWREIDPRGIVLSKIFNICIKIKKILPAWKQSSCVLIPKKGDPSIIESWRPISLSSTIYKLFTKCLTRRLQDWCETHGVISNCQKGFTPFDGVVEHNFVIGQHMEFARRSHSDCFFVWLDISNAFGSIPHDVLFTALSNHGIDLDFIDIVRDIYLHSFTQILSNEGPTEPIPLLCGVKQVLQPAVIEGDHWVCDICECFSATTQVAKKNHLDAHAREVIKANSSQLIIPPASKTKKKLLNKRIKDLSEGPAGNLPLAPPIADAIDIENPPGEEIENFTKIDIEKVSILSSFAEPLDAILEVDDLEGAQVTFENLLNDMISIIQNHFHLAPLTDSKKVPSSNSSNQVKTDSQNAQLIQRQYRWNRRKCVRNIVNPTSSFCQIEKEILHSHFTKTWAPPSSQYSYPDCSPPTLPPVLELLPPDSIAACLQSCENSAPGPDRLSYQHWKTIDPSCIIIAKIFNICIKLKDIPSSWKNSNCILIPKKGDLSSINNWRSITLSNSIYKLFSKCLARKLQDWCGNHDILSSCQKGFTPFDGVVEHNFVIGQHLEAARRSHNESFLVWLDISNAFGSIPHNILFSAMSSVGIDKDFIHLIQKLYSNSSTSFSLSPFLWLCLHSDFALSHPSACPLSLLRTRSGWILLFSSFSSSFSLTKAPAKFLLLGLSAISSSSWNLLPWLLNTKIELDFVPLAG</sequence>
<dbReference type="OrthoDB" id="1934719at2759"/>
<dbReference type="GO" id="GO:0071897">
    <property type="term" value="P:DNA biosynthetic process"/>
    <property type="evidence" value="ECO:0007669"/>
    <property type="project" value="UniProtKB-ARBA"/>
</dbReference>
<dbReference type="InterPro" id="IPR000477">
    <property type="entry name" value="RT_dom"/>
</dbReference>
<dbReference type="PROSITE" id="PS00028">
    <property type="entry name" value="ZINC_FINGER_C2H2_1"/>
    <property type="match status" value="1"/>
</dbReference>
<protein>
    <submittedName>
        <fullName evidence="4">Retrovirus-related Pol polyprotein from type-2 retrotransposable element R2DM</fullName>
    </submittedName>
</protein>
<feature type="compositionally biased region" description="Basic residues" evidence="2">
    <location>
        <begin position="456"/>
        <end position="465"/>
    </location>
</feature>
<dbReference type="EMBL" id="BMAW01104037">
    <property type="protein sequence ID" value="GFT12069.1"/>
    <property type="molecule type" value="Genomic_DNA"/>
</dbReference>
<name>A0A8X6NGE2_NEPPI</name>
<dbReference type="InterPro" id="IPR013087">
    <property type="entry name" value="Znf_C2H2_type"/>
</dbReference>
<reference evidence="4" key="1">
    <citation type="submission" date="2020-08" db="EMBL/GenBank/DDBJ databases">
        <title>Multicomponent nature underlies the extraordinary mechanical properties of spider dragline silk.</title>
        <authorList>
            <person name="Kono N."/>
            <person name="Nakamura H."/>
            <person name="Mori M."/>
            <person name="Yoshida Y."/>
            <person name="Ohtoshi R."/>
            <person name="Malay A.D."/>
            <person name="Moran D.A.P."/>
            <person name="Tomita M."/>
            <person name="Numata K."/>
            <person name="Arakawa K."/>
        </authorList>
    </citation>
    <scope>NUCLEOTIDE SEQUENCE</scope>
</reference>
<feature type="region of interest" description="Disordered" evidence="2">
    <location>
        <begin position="444"/>
        <end position="496"/>
    </location>
</feature>
<dbReference type="SMART" id="SM00355">
    <property type="entry name" value="ZnF_C2H2"/>
    <property type="match status" value="5"/>
</dbReference>
<evidence type="ECO:0000313" key="4">
    <source>
        <dbReference type="EMBL" id="GFT12069.1"/>
    </source>
</evidence>
<accession>A0A8X6NGE2</accession>
<keyword evidence="1" id="KW-0863">Zinc-finger</keyword>
<keyword evidence="1" id="KW-0479">Metal-binding</keyword>
<dbReference type="PROSITE" id="PS50157">
    <property type="entry name" value="ZINC_FINGER_C2H2_2"/>
    <property type="match status" value="1"/>
</dbReference>
<dbReference type="SUPFAM" id="SSF56672">
    <property type="entry name" value="DNA/RNA polymerases"/>
    <property type="match status" value="1"/>
</dbReference>
<organism evidence="4 5">
    <name type="scientific">Nephila pilipes</name>
    <name type="common">Giant wood spider</name>
    <name type="synonym">Nephila maculata</name>
    <dbReference type="NCBI Taxonomy" id="299642"/>
    <lineage>
        <taxon>Eukaryota</taxon>
        <taxon>Metazoa</taxon>
        <taxon>Ecdysozoa</taxon>
        <taxon>Arthropoda</taxon>
        <taxon>Chelicerata</taxon>
        <taxon>Arachnida</taxon>
        <taxon>Araneae</taxon>
        <taxon>Araneomorphae</taxon>
        <taxon>Entelegynae</taxon>
        <taxon>Araneoidea</taxon>
        <taxon>Nephilidae</taxon>
        <taxon>Nephila</taxon>
    </lineage>
</organism>
<feature type="non-terminal residue" evidence="4">
    <location>
        <position position="1"/>
    </location>
</feature>
<evidence type="ECO:0000256" key="1">
    <source>
        <dbReference type="PROSITE-ProRule" id="PRU00042"/>
    </source>
</evidence>